<protein>
    <recommendedName>
        <fullName evidence="2">histidine kinase</fullName>
        <ecNumber evidence="2">2.7.13.3</ecNumber>
    </recommendedName>
</protein>
<feature type="transmembrane region" description="Helical" evidence="8">
    <location>
        <begin position="33"/>
        <end position="51"/>
    </location>
</feature>
<dbReference type="GO" id="GO:0000160">
    <property type="term" value="P:phosphorelay signal transduction system"/>
    <property type="evidence" value="ECO:0007669"/>
    <property type="project" value="UniProtKB-KW"/>
</dbReference>
<feature type="transmembrane region" description="Helical" evidence="8">
    <location>
        <begin position="96"/>
        <end position="118"/>
    </location>
</feature>
<dbReference type="EMBL" id="QKMR01000001">
    <property type="protein sequence ID" value="PYG90377.1"/>
    <property type="molecule type" value="Genomic_DNA"/>
</dbReference>
<dbReference type="GO" id="GO:0005524">
    <property type="term" value="F:ATP binding"/>
    <property type="evidence" value="ECO:0007669"/>
    <property type="project" value="UniProtKB-KW"/>
</dbReference>
<feature type="transmembrane region" description="Helical" evidence="8">
    <location>
        <begin position="197"/>
        <end position="221"/>
    </location>
</feature>
<dbReference type="SMART" id="SM00387">
    <property type="entry name" value="HATPase_c"/>
    <property type="match status" value="1"/>
</dbReference>
<dbReference type="PRINTS" id="PR00344">
    <property type="entry name" value="BCTRLSENSOR"/>
</dbReference>
<accession>A0A318XRZ6</accession>
<keyword evidence="6" id="KW-0067">ATP-binding</keyword>
<sequence length="605" mass="68979">MSGEPIKISIYAASVGTLIVLLFIIYRVKHKNQLHWICSANVLLSLAWTILQMTRDVFCYTFFGIFTTAESILTFFMPCTLLLLSITLMKDRIKHTAVYILIFTPPVISSFLYLTSSIHKLFIISRSSDAIVAGPYYYIHYTWQIVYLTVSIFYVVYFSLKYTGHLSKQNLLFIIGILVPILFEYVSYFTYTKDSRISYLPGCLYALTYSFAAVCLTISIYKYNFMVSIPISTKSIVDHFSDSFLVVDYRNNVLEMNRNFKENFGNYIYRDKINVFEVLDNNLFEDFNKRLEESIKLSKSSKQTIKFEYQFKIRVRKYFNIEIIPIFKNKRFMATLVFLKDISIHKQLLELKEENTLRLIEKERLISLNQLIGGLAHNIKSPLMASSGGISVLEKNTHKIDALLSELNIYSKSPEFITTINDMKKWENQIKQYLIYISDIVSAVKDQTTSMNSPENAGFTVEKLLNQVTVLMEFELKKAKCVLNKNLKVSPDTLINGNITALTQILDNIVINSIQSYGNNGGFINLTVEKDPKGIVIIVQDNGSGIAPEILQKLFVEMVTTKGSDGSGLGLYLAGIAVKGQFNGSIYIDSELNKGTEVHIFLPLA</sequence>
<dbReference type="Pfam" id="PF02518">
    <property type="entry name" value="HATPase_c"/>
    <property type="match status" value="1"/>
</dbReference>
<keyword evidence="4" id="KW-0547">Nucleotide-binding</keyword>
<dbReference type="RefSeq" id="WP_110460348.1">
    <property type="nucleotide sequence ID" value="NZ_QKMR01000001.1"/>
</dbReference>
<dbReference type="InterPro" id="IPR003594">
    <property type="entry name" value="HATPase_dom"/>
</dbReference>
<feature type="transmembrane region" description="Helical" evidence="8">
    <location>
        <begin position="171"/>
        <end position="191"/>
    </location>
</feature>
<evidence type="ECO:0000313" key="10">
    <source>
        <dbReference type="EMBL" id="PYG90377.1"/>
    </source>
</evidence>
<keyword evidence="11" id="KW-1185">Reference proteome</keyword>
<feature type="transmembrane region" description="Helical" evidence="8">
    <location>
        <begin position="6"/>
        <end position="26"/>
    </location>
</feature>
<evidence type="ECO:0000256" key="3">
    <source>
        <dbReference type="ARBA" id="ARBA00022679"/>
    </source>
</evidence>
<comment type="catalytic activity">
    <reaction evidence="1">
        <text>ATP + protein L-histidine = ADP + protein N-phospho-L-histidine.</text>
        <dbReference type="EC" id="2.7.13.3"/>
    </reaction>
</comment>
<dbReference type="PANTHER" id="PTHR43065">
    <property type="entry name" value="SENSOR HISTIDINE KINASE"/>
    <property type="match status" value="1"/>
</dbReference>
<evidence type="ECO:0000256" key="7">
    <source>
        <dbReference type="ARBA" id="ARBA00023012"/>
    </source>
</evidence>
<keyword evidence="5 10" id="KW-0418">Kinase</keyword>
<dbReference type="Pfam" id="PF16927">
    <property type="entry name" value="HisKA_7TM"/>
    <property type="match status" value="1"/>
</dbReference>
<dbReference type="PANTHER" id="PTHR43065:SF46">
    <property type="entry name" value="C4-DICARBOXYLATE TRANSPORT SENSOR PROTEIN DCTB"/>
    <property type="match status" value="1"/>
</dbReference>
<keyword evidence="7" id="KW-0902">Two-component regulatory system</keyword>
<feature type="transmembrane region" description="Helical" evidence="8">
    <location>
        <begin position="57"/>
        <end position="84"/>
    </location>
</feature>
<keyword evidence="3" id="KW-0808">Transferase</keyword>
<evidence type="ECO:0000256" key="8">
    <source>
        <dbReference type="SAM" id="Phobius"/>
    </source>
</evidence>
<dbReference type="AlphaFoldDB" id="A0A318XRZ6"/>
<dbReference type="Gene3D" id="3.30.565.10">
    <property type="entry name" value="Histidine kinase-like ATPase, C-terminal domain"/>
    <property type="match status" value="1"/>
</dbReference>
<keyword evidence="8" id="KW-0812">Transmembrane</keyword>
<feature type="domain" description="Histidine kinase" evidence="9">
    <location>
        <begin position="374"/>
        <end position="605"/>
    </location>
</feature>
<dbReference type="InterPro" id="IPR031621">
    <property type="entry name" value="HisKA_7TM"/>
</dbReference>
<dbReference type="GO" id="GO:0004673">
    <property type="term" value="F:protein histidine kinase activity"/>
    <property type="evidence" value="ECO:0007669"/>
    <property type="project" value="UniProtKB-EC"/>
</dbReference>
<evidence type="ECO:0000256" key="2">
    <source>
        <dbReference type="ARBA" id="ARBA00012438"/>
    </source>
</evidence>
<dbReference type="OrthoDB" id="1650586at2"/>
<dbReference type="SUPFAM" id="SSF55874">
    <property type="entry name" value="ATPase domain of HSP90 chaperone/DNA topoisomerase II/histidine kinase"/>
    <property type="match status" value="1"/>
</dbReference>
<evidence type="ECO:0000256" key="4">
    <source>
        <dbReference type="ARBA" id="ARBA00022741"/>
    </source>
</evidence>
<proteinExistence type="predicted"/>
<evidence type="ECO:0000256" key="5">
    <source>
        <dbReference type="ARBA" id="ARBA00022777"/>
    </source>
</evidence>
<dbReference type="EC" id="2.7.13.3" evidence="2"/>
<keyword evidence="8" id="KW-0472">Membrane</keyword>
<dbReference type="InterPro" id="IPR036890">
    <property type="entry name" value="HATPase_C_sf"/>
</dbReference>
<dbReference type="Gene3D" id="3.30.450.20">
    <property type="entry name" value="PAS domain"/>
    <property type="match status" value="1"/>
</dbReference>
<name>A0A318XRZ6_9FIRM</name>
<keyword evidence="8" id="KW-1133">Transmembrane helix</keyword>
<feature type="transmembrane region" description="Helical" evidence="8">
    <location>
        <begin position="138"/>
        <end position="159"/>
    </location>
</feature>
<dbReference type="InterPro" id="IPR004358">
    <property type="entry name" value="Sig_transdc_His_kin-like_C"/>
</dbReference>
<dbReference type="InterPro" id="IPR005467">
    <property type="entry name" value="His_kinase_dom"/>
</dbReference>
<reference evidence="10 11" key="1">
    <citation type="submission" date="2018-06" db="EMBL/GenBank/DDBJ databases">
        <title>Genomic Encyclopedia of Type Strains, Phase I: the one thousand microbial genomes (KMG-I) project.</title>
        <authorList>
            <person name="Kyrpides N."/>
        </authorList>
    </citation>
    <scope>NUCLEOTIDE SEQUENCE [LARGE SCALE GENOMIC DNA]</scope>
    <source>
        <strain evidence="10 11">DSM 19573</strain>
    </source>
</reference>
<dbReference type="Proteomes" id="UP000248132">
    <property type="component" value="Unassembled WGS sequence"/>
</dbReference>
<organism evidence="10 11">
    <name type="scientific">Ruminiclostridium sufflavum DSM 19573</name>
    <dbReference type="NCBI Taxonomy" id="1121337"/>
    <lineage>
        <taxon>Bacteria</taxon>
        <taxon>Bacillati</taxon>
        <taxon>Bacillota</taxon>
        <taxon>Clostridia</taxon>
        <taxon>Eubacteriales</taxon>
        <taxon>Oscillospiraceae</taxon>
        <taxon>Ruminiclostridium</taxon>
    </lineage>
</organism>
<evidence type="ECO:0000256" key="6">
    <source>
        <dbReference type="ARBA" id="ARBA00022840"/>
    </source>
</evidence>
<evidence type="ECO:0000313" key="11">
    <source>
        <dbReference type="Proteomes" id="UP000248132"/>
    </source>
</evidence>
<gene>
    <name evidence="10" type="ORF">LY28_00260</name>
</gene>
<dbReference type="PROSITE" id="PS50109">
    <property type="entry name" value="HIS_KIN"/>
    <property type="match status" value="1"/>
</dbReference>
<dbReference type="Gene3D" id="1.10.287.130">
    <property type="match status" value="1"/>
</dbReference>
<evidence type="ECO:0000259" key="9">
    <source>
        <dbReference type="PROSITE" id="PS50109"/>
    </source>
</evidence>
<comment type="caution">
    <text evidence="10">The sequence shown here is derived from an EMBL/GenBank/DDBJ whole genome shotgun (WGS) entry which is preliminary data.</text>
</comment>
<evidence type="ECO:0000256" key="1">
    <source>
        <dbReference type="ARBA" id="ARBA00000085"/>
    </source>
</evidence>